<keyword evidence="12" id="KW-0325">Glycoprotein</keyword>
<dbReference type="InterPro" id="IPR013783">
    <property type="entry name" value="Ig-like_fold"/>
</dbReference>
<feature type="transmembrane region" description="Helical" evidence="16">
    <location>
        <begin position="371"/>
        <end position="391"/>
    </location>
</feature>
<organism evidence="20 21">
    <name type="scientific">Lepisosteus oculatus</name>
    <name type="common">Spotted gar</name>
    <dbReference type="NCBI Taxonomy" id="7918"/>
    <lineage>
        <taxon>Eukaryota</taxon>
        <taxon>Metazoa</taxon>
        <taxon>Chordata</taxon>
        <taxon>Craniata</taxon>
        <taxon>Vertebrata</taxon>
        <taxon>Euteleostomi</taxon>
        <taxon>Actinopterygii</taxon>
        <taxon>Neopterygii</taxon>
        <taxon>Holostei</taxon>
        <taxon>Semionotiformes</taxon>
        <taxon>Lepisosteidae</taxon>
        <taxon>Lepisosteus</taxon>
    </lineage>
</organism>
<dbReference type="EMBL" id="AHAT01012910">
    <property type="status" value="NOT_ANNOTATED_CDS"/>
    <property type="molecule type" value="Genomic_DNA"/>
</dbReference>
<dbReference type="PANTHER" id="PTHR11890">
    <property type="entry name" value="INTERLEUKIN-1 RECEPTOR FAMILY MEMBER"/>
    <property type="match status" value="1"/>
</dbReference>
<keyword evidence="21" id="KW-1185">Reference proteome</keyword>
<dbReference type="InterPro" id="IPR015621">
    <property type="entry name" value="IL-1_rcpt_fam"/>
</dbReference>
<accession>W5MSU1</accession>
<dbReference type="Proteomes" id="UP000018468">
    <property type="component" value="Linkage group LG14"/>
</dbReference>
<dbReference type="GO" id="GO:0006954">
    <property type="term" value="P:inflammatory response"/>
    <property type="evidence" value="ECO:0007669"/>
    <property type="project" value="UniProtKB-KW"/>
</dbReference>
<comment type="subcellular location">
    <subcellularLocation>
        <location evidence="1">Membrane</location>
        <topology evidence="1">Single-pass type I membrane protein</topology>
    </subcellularLocation>
</comment>
<evidence type="ECO:0000256" key="10">
    <source>
        <dbReference type="ARBA" id="ARBA00023157"/>
    </source>
</evidence>
<dbReference type="PROSITE" id="PS50835">
    <property type="entry name" value="IG_LIKE"/>
    <property type="match status" value="2"/>
</dbReference>
<evidence type="ECO:0000256" key="4">
    <source>
        <dbReference type="ARBA" id="ARBA00022729"/>
    </source>
</evidence>
<dbReference type="GO" id="GO:0016787">
    <property type="term" value="F:hydrolase activity"/>
    <property type="evidence" value="ECO:0007669"/>
    <property type="project" value="UniProtKB-KW"/>
</dbReference>
<dbReference type="GO" id="GO:0007166">
    <property type="term" value="P:cell surface receptor signaling pathway"/>
    <property type="evidence" value="ECO:0000318"/>
    <property type="project" value="GO_Central"/>
</dbReference>
<reference evidence="20" key="3">
    <citation type="submission" date="2025-09" db="UniProtKB">
        <authorList>
            <consortium name="Ensembl"/>
        </authorList>
    </citation>
    <scope>IDENTIFICATION</scope>
</reference>
<evidence type="ECO:0000256" key="7">
    <source>
        <dbReference type="ARBA" id="ARBA00022989"/>
    </source>
</evidence>
<evidence type="ECO:0000256" key="5">
    <source>
        <dbReference type="ARBA" id="ARBA00022737"/>
    </source>
</evidence>
<dbReference type="EMBL" id="AHAT01012912">
    <property type="status" value="NOT_ANNOTATED_CDS"/>
    <property type="molecule type" value="Genomic_DNA"/>
</dbReference>
<dbReference type="InterPro" id="IPR041416">
    <property type="entry name" value="IL-1RAcP-like_ig"/>
</dbReference>
<feature type="signal peptide" evidence="17">
    <location>
        <begin position="1"/>
        <end position="22"/>
    </location>
</feature>
<keyword evidence="7 16" id="KW-1133">Transmembrane helix</keyword>
<keyword evidence="6" id="KW-0378">Hydrolase</keyword>
<protein>
    <submittedName>
        <fullName evidence="20">Interleukin 1 receptor accessory protein</fullName>
    </submittedName>
</protein>
<dbReference type="Gene3D" id="3.40.50.10140">
    <property type="entry name" value="Toll/interleukin-1 receptor homology (TIR) domain"/>
    <property type="match status" value="1"/>
</dbReference>
<dbReference type="InterPro" id="IPR004074">
    <property type="entry name" value="IL-1_rcpt_I/II-typ"/>
</dbReference>
<feature type="chain" id="PRO_5047472095" evidence="17">
    <location>
        <begin position="23"/>
        <end position="692"/>
    </location>
</feature>
<dbReference type="GeneTree" id="ENSGT01150000286976"/>
<keyword evidence="13" id="KW-0395">Inflammatory response</keyword>
<evidence type="ECO:0000256" key="14">
    <source>
        <dbReference type="ARBA" id="ARBA00023319"/>
    </source>
</evidence>
<name>W5MSU1_LEPOC</name>
<evidence type="ECO:0000256" key="13">
    <source>
        <dbReference type="ARBA" id="ARBA00023198"/>
    </source>
</evidence>
<proteinExistence type="inferred from homology"/>
<dbReference type="eggNOG" id="ENOG502QRDG">
    <property type="taxonomic scope" value="Eukaryota"/>
</dbReference>
<dbReference type="EMBL" id="AHAT01012913">
    <property type="status" value="NOT_ANNOTATED_CDS"/>
    <property type="molecule type" value="Genomic_DNA"/>
</dbReference>
<evidence type="ECO:0000256" key="2">
    <source>
        <dbReference type="ARBA" id="ARBA00009752"/>
    </source>
</evidence>
<dbReference type="PANTHER" id="PTHR11890:SF20">
    <property type="entry name" value="INTERLEUKIN-1 RECEPTOR ACCESSORY PROTEIN"/>
    <property type="match status" value="1"/>
</dbReference>
<evidence type="ECO:0000256" key="15">
    <source>
        <dbReference type="SAM" id="MobiDB-lite"/>
    </source>
</evidence>
<evidence type="ECO:0000259" key="19">
    <source>
        <dbReference type="PROSITE" id="PS50835"/>
    </source>
</evidence>
<dbReference type="Bgee" id="ENSLOCG00000009378">
    <property type="expression patterns" value="Expressed in pharyngeal gill and 13 other cell types or tissues"/>
</dbReference>
<dbReference type="Gene3D" id="2.60.40.10">
    <property type="entry name" value="Immunoglobulins"/>
    <property type="match status" value="3"/>
</dbReference>
<dbReference type="SMART" id="SM00255">
    <property type="entry name" value="TIR"/>
    <property type="match status" value="1"/>
</dbReference>
<dbReference type="EMBL" id="AHAT01012909">
    <property type="status" value="NOT_ANNOTATED_CDS"/>
    <property type="molecule type" value="Genomic_DNA"/>
</dbReference>
<evidence type="ECO:0000256" key="11">
    <source>
        <dbReference type="ARBA" id="ARBA00023170"/>
    </source>
</evidence>
<dbReference type="GO" id="GO:0004908">
    <property type="term" value="F:interleukin-1 receptor activity"/>
    <property type="evidence" value="ECO:0007669"/>
    <property type="project" value="InterPro"/>
</dbReference>
<keyword evidence="3 16" id="KW-0812">Transmembrane</keyword>
<evidence type="ECO:0000259" key="18">
    <source>
        <dbReference type="PROSITE" id="PS50104"/>
    </source>
</evidence>
<evidence type="ECO:0000313" key="20">
    <source>
        <dbReference type="Ensembl" id="ENSLOCP00000011450.1"/>
    </source>
</evidence>
<evidence type="ECO:0000256" key="8">
    <source>
        <dbReference type="ARBA" id="ARBA00023027"/>
    </source>
</evidence>
<evidence type="ECO:0000313" key="21">
    <source>
        <dbReference type="Proteomes" id="UP000018468"/>
    </source>
</evidence>
<dbReference type="PROSITE" id="PS50104">
    <property type="entry name" value="TIR"/>
    <property type="match status" value="1"/>
</dbReference>
<dbReference type="SUPFAM" id="SSF52200">
    <property type="entry name" value="Toll/Interleukin receptor TIR domain"/>
    <property type="match status" value="1"/>
</dbReference>
<dbReference type="SUPFAM" id="SSF48726">
    <property type="entry name" value="Immunoglobulin"/>
    <property type="match status" value="2"/>
</dbReference>
<dbReference type="HOGENOM" id="CLU_025552_1_0_1"/>
<dbReference type="PRINTS" id="PR01536">
    <property type="entry name" value="INTRLKN1R12F"/>
</dbReference>
<sequence>MSEQWCVLSEFICAVLVHKAHGVAEHCHDQDICDRESAKGVKIYDGEPGRLKCPLFSGTCNSSFAQSKDLSLKWFWKAKPDQGSEQPVDFSLPDHRIVERKEKLWFQPALLNDTGEYVCLLRNLSYCVKASVGLTVLQKNNGSCVNDQMETVTALIPIEEKQELTCPDIEEFIPPAAKYDVTWHENCHPWINGRYGNSDRAVKNNKFIFYIMREIRKGNYTCVVNYLKNGRPVTLTRTINVKAVGSSRLQYKPVIHIPNKELTFTVTLGETAELLCEAYFHYLKDSATEVWWSVNGKRVDPNSDKISFSSSEVHEQLGHKSIRRILQIDKFTSEDLKKDYTCFAKNKLGEVNSKARVAAQAYIPSIELGCGLGVTLFLMVILIVIYHVYWLELVLLYRAYFGTDETVGDGKEYDIYISYARNTEEEEFVLLTLRTVLENDWGYKVCIFDRDSLPGGNIPEDVLKFIQKSRRLIVILSPDYMTEKSISLLECRLGLLCQHTADTKIIAIRYKPVSFPSSEILQLKQTTVIKWKGEKSGHPRSRFWTRLRLALPLRTLALGVRLIDSTSSHSDLNVGTFPVKKGPSEPRKTRPASKPAAGLRTGERPRKRNGPCMTCRACVRFSERKDPVNFLSQVMPQPVWQTRLCKSIAYGTEVSWTHTRPKPSFEHNRQPVHSQTDQCCCDMTNNNNLCAL</sequence>
<dbReference type="PRINTS" id="PR01537">
    <property type="entry name" value="INTRLKN1R1F"/>
</dbReference>
<dbReference type="GO" id="GO:0009986">
    <property type="term" value="C:cell surface"/>
    <property type="evidence" value="ECO:0000318"/>
    <property type="project" value="GO_Central"/>
</dbReference>
<keyword evidence="4 17" id="KW-0732">Signal</keyword>
<dbReference type="InterPro" id="IPR000157">
    <property type="entry name" value="TIR_dom"/>
</dbReference>
<evidence type="ECO:0000256" key="6">
    <source>
        <dbReference type="ARBA" id="ARBA00022801"/>
    </source>
</evidence>
<keyword evidence="5" id="KW-0677">Repeat</keyword>
<dbReference type="SMART" id="SM00409">
    <property type="entry name" value="IG"/>
    <property type="match status" value="3"/>
</dbReference>
<reference evidence="21" key="1">
    <citation type="submission" date="2011-12" db="EMBL/GenBank/DDBJ databases">
        <title>The Draft Genome of Lepisosteus oculatus.</title>
        <authorList>
            <consortium name="The Broad Institute Genome Assembly &amp; Analysis Group"/>
            <consortium name="Computational R&amp;D Group"/>
            <consortium name="and Sequencing Platform"/>
            <person name="Di Palma F."/>
            <person name="Alfoldi J."/>
            <person name="Johnson J."/>
            <person name="Berlin A."/>
            <person name="Gnerre S."/>
            <person name="Jaffe D."/>
            <person name="MacCallum I."/>
            <person name="Young S."/>
            <person name="Walker B.J."/>
            <person name="Lander E.S."/>
            <person name="Lindblad-Toh K."/>
        </authorList>
    </citation>
    <scope>NUCLEOTIDE SEQUENCE [LARGE SCALE GENOMIC DNA]</scope>
</reference>
<feature type="region of interest" description="Disordered" evidence="15">
    <location>
        <begin position="574"/>
        <end position="609"/>
    </location>
</feature>
<feature type="domain" description="Ig-like" evidence="19">
    <location>
        <begin position="45"/>
        <end position="135"/>
    </location>
</feature>
<dbReference type="InterPro" id="IPR036179">
    <property type="entry name" value="Ig-like_dom_sf"/>
</dbReference>
<keyword evidence="14" id="KW-0393">Immunoglobulin domain</keyword>
<evidence type="ECO:0000256" key="9">
    <source>
        <dbReference type="ARBA" id="ARBA00023136"/>
    </source>
</evidence>
<dbReference type="InterPro" id="IPR003599">
    <property type="entry name" value="Ig_sub"/>
</dbReference>
<evidence type="ECO:0000256" key="3">
    <source>
        <dbReference type="ARBA" id="ARBA00022692"/>
    </source>
</evidence>
<dbReference type="Ensembl" id="ENSLOCT00000011467.1">
    <property type="protein sequence ID" value="ENSLOCP00000011450.1"/>
    <property type="gene ID" value="ENSLOCG00000009378.1"/>
</dbReference>
<comment type="similarity">
    <text evidence="2">Belongs to the interleukin-1 receptor family.</text>
</comment>
<dbReference type="GO" id="GO:0005886">
    <property type="term" value="C:plasma membrane"/>
    <property type="evidence" value="ECO:0000318"/>
    <property type="project" value="GO_Central"/>
</dbReference>
<dbReference type="InterPro" id="IPR007110">
    <property type="entry name" value="Ig-like_dom"/>
</dbReference>
<dbReference type="STRING" id="7918.ENSLOCP00000011450"/>
<dbReference type="EMBL" id="AHAT01012911">
    <property type="status" value="NOT_ANNOTATED_CDS"/>
    <property type="molecule type" value="Genomic_DNA"/>
</dbReference>
<dbReference type="InParanoid" id="W5MSU1"/>
<keyword evidence="11" id="KW-0675">Receptor</keyword>
<evidence type="ECO:0000256" key="17">
    <source>
        <dbReference type="SAM" id="SignalP"/>
    </source>
</evidence>
<feature type="domain" description="TIR" evidence="18">
    <location>
        <begin position="411"/>
        <end position="551"/>
    </location>
</feature>
<dbReference type="Pfam" id="PF01582">
    <property type="entry name" value="TIR"/>
    <property type="match status" value="1"/>
</dbReference>
<dbReference type="Pfam" id="PF18452">
    <property type="entry name" value="Ig_6"/>
    <property type="match status" value="1"/>
</dbReference>
<keyword evidence="9 16" id="KW-0472">Membrane</keyword>
<evidence type="ECO:0000256" key="16">
    <source>
        <dbReference type="SAM" id="Phobius"/>
    </source>
</evidence>
<reference evidence="20" key="2">
    <citation type="submission" date="2025-08" db="UniProtKB">
        <authorList>
            <consortium name="Ensembl"/>
        </authorList>
    </citation>
    <scope>IDENTIFICATION</scope>
</reference>
<dbReference type="Pfam" id="PF13927">
    <property type="entry name" value="Ig_3"/>
    <property type="match status" value="1"/>
</dbReference>
<keyword evidence="10" id="KW-1015">Disulfide bond</keyword>
<keyword evidence="8" id="KW-0520">NAD</keyword>
<feature type="domain" description="Ig-like" evidence="19">
    <location>
        <begin position="253"/>
        <end position="358"/>
    </location>
</feature>
<dbReference type="AlphaFoldDB" id="W5MSU1"/>
<evidence type="ECO:0000256" key="12">
    <source>
        <dbReference type="ARBA" id="ARBA00023180"/>
    </source>
</evidence>
<dbReference type="InterPro" id="IPR035897">
    <property type="entry name" value="Toll_tir_struct_dom_sf"/>
</dbReference>
<evidence type="ECO:0000256" key="1">
    <source>
        <dbReference type="ARBA" id="ARBA00004479"/>
    </source>
</evidence>